<protein>
    <submittedName>
        <fullName evidence="2">Uncharacterized protein</fullName>
    </submittedName>
</protein>
<name>A0AAV4ILQ6_9GAST</name>
<evidence type="ECO:0000313" key="2">
    <source>
        <dbReference type="EMBL" id="GFS11459.1"/>
    </source>
</evidence>
<feature type="compositionally biased region" description="Basic and acidic residues" evidence="1">
    <location>
        <begin position="68"/>
        <end position="79"/>
    </location>
</feature>
<dbReference type="Proteomes" id="UP000762676">
    <property type="component" value="Unassembled WGS sequence"/>
</dbReference>
<feature type="region of interest" description="Disordered" evidence="1">
    <location>
        <begin position="40"/>
        <end position="79"/>
    </location>
</feature>
<comment type="caution">
    <text evidence="2">The sequence shown here is derived from an EMBL/GenBank/DDBJ whole genome shotgun (WGS) entry which is preliminary data.</text>
</comment>
<dbReference type="AlphaFoldDB" id="A0AAV4ILQ6"/>
<reference evidence="2 3" key="1">
    <citation type="journal article" date="2021" name="Elife">
        <title>Chloroplast acquisition without the gene transfer in kleptoplastic sea slugs, Plakobranchus ocellatus.</title>
        <authorList>
            <person name="Maeda T."/>
            <person name="Takahashi S."/>
            <person name="Yoshida T."/>
            <person name="Shimamura S."/>
            <person name="Takaki Y."/>
            <person name="Nagai Y."/>
            <person name="Toyoda A."/>
            <person name="Suzuki Y."/>
            <person name="Arimoto A."/>
            <person name="Ishii H."/>
            <person name="Satoh N."/>
            <person name="Nishiyama T."/>
            <person name="Hasebe M."/>
            <person name="Maruyama T."/>
            <person name="Minagawa J."/>
            <person name="Obokata J."/>
            <person name="Shigenobu S."/>
        </authorList>
    </citation>
    <scope>NUCLEOTIDE SEQUENCE [LARGE SCALE GENOMIC DNA]</scope>
</reference>
<keyword evidence="3" id="KW-1185">Reference proteome</keyword>
<organism evidence="2 3">
    <name type="scientific">Elysia marginata</name>
    <dbReference type="NCBI Taxonomy" id="1093978"/>
    <lineage>
        <taxon>Eukaryota</taxon>
        <taxon>Metazoa</taxon>
        <taxon>Spiralia</taxon>
        <taxon>Lophotrochozoa</taxon>
        <taxon>Mollusca</taxon>
        <taxon>Gastropoda</taxon>
        <taxon>Heterobranchia</taxon>
        <taxon>Euthyneura</taxon>
        <taxon>Panpulmonata</taxon>
        <taxon>Sacoglossa</taxon>
        <taxon>Placobranchoidea</taxon>
        <taxon>Plakobranchidae</taxon>
        <taxon>Elysia</taxon>
    </lineage>
</organism>
<proteinExistence type="predicted"/>
<gene>
    <name evidence="2" type="ORF">ElyMa_003087100</name>
</gene>
<dbReference type="EMBL" id="BMAT01006378">
    <property type="protein sequence ID" value="GFS11459.1"/>
    <property type="molecule type" value="Genomic_DNA"/>
</dbReference>
<evidence type="ECO:0000313" key="3">
    <source>
        <dbReference type="Proteomes" id="UP000762676"/>
    </source>
</evidence>
<accession>A0AAV4ILQ6</accession>
<evidence type="ECO:0000256" key="1">
    <source>
        <dbReference type="SAM" id="MobiDB-lite"/>
    </source>
</evidence>
<sequence length="99" mass="11215">MYLRFPGQKILANKKPAATEIEQKRWRWTGYTPRKLAANTTGQVPAWNPHGKKKTGRPMNTIMAPTPADRHDSNGNDFGHVERMIKADNVSRAPCDLCR</sequence>